<feature type="domain" description="Peptidase S74" evidence="1">
    <location>
        <begin position="331"/>
        <end position="420"/>
    </location>
</feature>
<evidence type="ECO:0000313" key="3">
    <source>
        <dbReference type="Proteomes" id="UP000091926"/>
    </source>
</evidence>
<protein>
    <recommendedName>
        <fullName evidence="1">Peptidase S74 domain-containing protein</fullName>
    </recommendedName>
</protein>
<proteinExistence type="predicted"/>
<dbReference type="OrthoDB" id="8910534at2"/>
<sequence>MGKGGGGGGSSTQTVKYDIPQWMEDAGQSNYQQAQQVAGLPYQPYSGQGVAPMNGSQNLGIGMVQQAAQNNYGGQAIRQGIQGAGAGMAYQPQQVSAQSQTPDALAGYMSPYTKDVTDATMSELDRQRQIQLQNNGGAATNAGAFGGARQGVMDAETNRNAQQVQAQTLASLNNSAYSNAQNQFNNDANRNLTAQQSNQAAGLSGAGLNLQGAGLLGTLGAGYQQNELNNGNAVLQTGNQQQQQAQNQNNWDYQQFQDQRGYPQQQLGILEQALGMTPNMGGSTTTPMYQNSGSSALGGALGGGLVTSMFTNNGMYQGLGAGLGGLMGYFSDEDLKTDKAPVDTEAIADKVRDTRMDSWRYKPNLGIGGGKHVGMYAQDFAKNFGGDGHMIPYMDAIGVNMAATKGLAQKLQRLERQVSK</sequence>
<evidence type="ECO:0000313" key="2">
    <source>
        <dbReference type="EMBL" id="ANN76815.1"/>
    </source>
</evidence>
<evidence type="ECO:0000259" key="1">
    <source>
        <dbReference type="PROSITE" id="PS51688"/>
    </source>
</evidence>
<gene>
    <name evidence="2" type="ORF">BAU07_06530</name>
</gene>
<organism evidence="2 3">
    <name type="scientific">Bordetella flabilis</name>
    <dbReference type="NCBI Taxonomy" id="463014"/>
    <lineage>
        <taxon>Bacteria</taxon>
        <taxon>Pseudomonadati</taxon>
        <taxon>Pseudomonadota</taxon>
        <taxon>Betaproteobacteria</taxon>
        <taxon>Burkholderiales</taxon>
        <taxon>Alcaligenaceae</taxon>
        <taxon>Bordetella</taxon>
    </lineage>
</organism>
<name>A0A193GAF5_9BORD</name>
<dbReference type="Pfam" id="PF13884">
    <property type="entry name" value="Peptidase_S74"/>
    <property type="match status" value="1"/>
</dbReference>
<dbReference type="InterPro" id="IPR030392">
    <property type="entry name" value="S74_ICA"/>
</dbReference>
<dbReference type="RefSeq" id="WP_066655149.1">
    <property type="nucleotide sequence ID" value="NZ_CBCSCL010000017.1"/>
</dbReference>
<dbReference type="PROSITE" id="PS51688">
    <property type="entry name" value="ICA"/>
    <property type="match status" value="1"/>
</dbReference>
<dbReference type="AlphaFoldDB" id="A0A193GAF5"/>
<dbReference type="Proteomes" id="UP000091926">
    <property type="component" value="Chromosome"/>
</dbReference>
<dbReference type="EMBL" id="CP016172">
    <property type="protein sequence ID" value="ANN76815.1"/>
    <property type="molecule type" value="Genomic_DNA"/>
</dbReference>
<keyword evidence="3" id="KW-1185">Reference proteome</keyword>
<accession>A0A193GAF5</accession>
<dbReference type="KEGG" id="bfz:BAU07_06530"/>
<dbReference type="STRING" id="463014.BAU07_06530"/>
<reference evidence="2 3" key="1">
    <citation type="submission" date="2016-06" db="EMBL/GenBank/DDBJ databases">
        <title>Complete genome sequences of Bordetella bronchialis and Bordetella flabilis.</title>
        <authorList>
            <person name="LiPuma J.J."/>
            <person name="Spilker T."/>
        </authorList>
    </citation>
    <scope>NUCLEOTIDE SEQUENCE [LARGE SCALE GENOMIC DNA]</scope>
    <source>
        <strain evidence="2 3">AU10664</strain>
    </source>
</reference>